<evidence type="ECO:0000256" key="4">
    <source>
        <dbReference type="SAM" id="MobiDB-lite"/>
    </source>
</evidence>
<reference evidence="7" key="1">
    <citation type="journal article" date="2019" name="Int. J. Syst. Evol. Microbiol.">
        <title>The Global Catalogue of Microorganisms (GCM) 10K type strain sequencing project: providing services to taxonomists for standard genome sequencing and annotation.</title>
        <authorList>
            <consortium name="The Broad Institute Genomics Platform"/>
            <consortium name="The Broad Institute Genome Sequencing Center for Infectious Disease"/>
            <person name="Wu L."/>
            <person name="Ma J."/>
        </authorList>
    </citation>
    <scope>NUCLEOTIDE SEQUENCE [LARGE SCALE GENOMIC DNA]</scope>
    <source>
        <strain evidence="7">KCTC 52042</strain>
    </source>
</reference>
<evidence type="ECO:0000313" key="6">
    <source>
        <dbReference type="EMBL" id="MFD2532945.1"/>
    </source>
</evidence>
<accession>A0ABW5JMG7</accession>
<dbReference type="PANTHER" id="PTHR30329:SF21">
    <property type="entry name" value="LIPOPROTEIN YIAD-RELATED"/>
    <property type="match status" value="1"/>
</dbReference>
<dbReference type="InterPro" id="IPR050330">
    <property type="entry name" value="Bact_OuterMem_StrucFunc"/>
</dbReference>
<evidence type="ECO:0000313" key="7">
    <source>
        <dbReference type="Proteomes" id="UP001597460"/>
    </source>
</evidence>
<feature type="region of interest" description="Disordered" evidence="4">
    <location>
        <begin position="1"/>
        <end position="36"/>
    </location>
</feature>
<dbReference type="InterPro" id="IPR006690">
    <property type="entry name" value="OMPA-like_CS"/>
</dbReference>
<proteinExistence type="predicted"/>
<dbReference type="SUPFAM" id="SSF103088">
    <property type="entry name" value="OmpA-like"/>
    <property type="match status" value="1"/>
</dbReference>
<evidence type="ECO:0000256" key="3">
    <source>
        <dbReference type="PROSITE-ProRule" id="PRU00473"/>
    </source>
</evidence>
<evidence type="ECO:0000256" key="2">
    <source>
        <dbReference type="ARBA" id="ARBA00023136"/>
    </source>
</evidence>
<dbReference type="Proteomes" id="UP001597460">
    <property type="component" value="Unassembled WGS sequence"/>
</dbReference>
<sequence>MGEQGSRNIAAASDSLPVGDERTAPLADFRPVTPDQIKTEEIPGEVSVPAAGDAEMLDGVASINVDLSGFPTMSSQLSQRQKEAIARAVILLQKRPGASVHIGGHTDARGSQALNQMLSEARARAIYLEMLSYGVLDWSRLSIQGYGASQPLQAGESAAAFRANRRGELSLPAAEGKGHWGGEKMPNEVIEIRAMDELPVNSGQEFAFTWLELAPTGQAQQWLASVAKYMMANPDQSLKMAHVVNYREGSAAFMRELEKARGELIKDLLIRLGVEHKRIEVLKTEDTFWVEHVSSLPLEKNAERTWLFITK</sequence>
<dbReference type="InterPro" id="IPR006665">
    <property type="entry name" value="OmpA-like"/>
</dbReference>
<evidence type="ECO:0000256" key="1">
    <source>
        <dbReference type="ARBA" id="ARBA00004370"/>
    </source>
</evidence>
<dbReference type="PROSITE" id="PS51123">
    <property type="entry name" value="OMPA_2"/>
    <property type="match status" value="1"/>
</dbReference>
<keyword evidence="7" id="KW-1185">Reference proteome</keyword>
<feature type="domain" description="OmpA-like" evidence="5">
    <location>
        <begin position="57"/>
        <end position="175"/>
    </location>
</feature>
<organism evidence="6 7">
    <name type="scientific">Gracilimonas halophila</name>
    <dbReference type="NCBI Taxonomy" id="1834464"/>
    <lineage>
        <taxon>Bacteria</taxon>
        <taxon>Pseudomonadati</taxon>
        <taxon>Balneolota</taxon>
        <taxon>Balneolia</taxon>
        <taxon>Balneolales</taxon>
        <taxon>Balneolaceae</taxon>
        <taxon>Gracilimonas</taxon>
    </lineage>
</organism>
<protein>
    <submittedName>
        <fullName evidence="6">OmpA family protein</fullName>
    </submittedName>
</protein>
<evidence type="ECO:0000259" key="5">
    <source>
        <dbReference type="PROSITE" id="PS51123"/>
    </source>
</evidence>
<keyword evidence="2 3" id="KW-0472">Membrane</keyword>
<dbReference type="Gene3D" id="3.30.1330.60">
    <property type="entry name" value="OmpA-like domain"/>
    <property type="match status" value="1"/>
</dbReference>
<dbReference type="PANTHER" id="PTHR30329">
    <property type="entry name" value="STATOR ELEMENT OF FLAGELLAR MOTOR COMPLEX"/>
    <property type="match status" value="1"/>
</dbReference>
<dbReference type="RefSeq" id="WP_390302301.1">
    <property type="nucleotide sequence ID" value="NZ_JBHULI010000024.1"/>
</dbReference>
<comment type="subcellular location">
    <subcellularLocation>
        <location evidence="1">Membrane</location>
    </subcellularLocation>
</comment>
<dbReference type="Pfam" id="PF00691">
    <property type="entry name" value="OmpA"/>
    <property type="match status" value="1"/>
</dbReference>
<comment type="caution">
    <text evidence="6">The sequence shown here is derived from an EMBL/GenBank/DDBJ whole genome shotgun (WGS) entry which is preliminary data.</text>
</comment>
<name>A0ABW5JMG7_9BACT</name>
<dbReference type="CDD" id="cd07185">
    <property type="entry name" value="OmpA_C-like"/>
    <property type="match status" value="1"/>
</dbReference>
<dbReference type="PROSITE" id="PS01068">
    <property type="entry name" value="OMPA_1"/>
    <property type="match status" value="1"/>
</dbReference>
<dbReference type="InterPro" id="IPR036737">
    <property type="entry name" value="OmpA-like_sf"/>
</dbReference>
<dbReference type="EMBL" id="JBHULI010000024">
    <property type="protein sequence ID" value="MFD2532945.1"/>
    <property type="molecule type" value="Genomic_DNA"/>
</dbReference>
<gene>
    <name evidence="6" type="ORF">ACFSVN_10845</name>
</gene>